<dbReference type="OrthoDB" id="348111at2"/>
<feature type="binding site" evidence="5">
    <location>
        <position position="132"/>
    </location>
    <ligand>
        <name>Mg(2+)</name>
        <dbReference type="ChEBI" id="CHEBI:18420"/>
    </ligand>
</feature>
<keyword evidence="7" id="KW-0456">Lyase</keyword>
<feature type="domain" description="HpcH/HpaI aldolase/citrate lyase" evidence="6">
    <location>
        <begin position="8"/>
        <end position="227"/>
    </location>
</feature>
<keyword evidence="2 5" id="KW-0479">Metal-binding</keyword>
<protein>
    <submittedName>
        <fullName evidence="7">Citrate lyase beta chain</fullName>
        <ecNumber evidence="7">4.1.3.6</ecNumber>
    </submittedName>
</protein>
<reference evidence="8" key="1">
    <citation type="submission" date="2016-10" db="EMBL/GenBank/DDBJ databases">
        <authorList>
            <person name="Wegmann U."/>
        </authorList>
    </citation>
    <scope>NUCLEOTIDE SEQUENCE [LARGE SCALE GENOMIC DNA]</scope>
</reference>
<feature type="binding site" evidence="5">
    <location>
        <position position="159"/>
    </location>
    <ligand>
        <name>Mg(2+)</name>
        <dbReference type="ChEBI" id="CHEBI:18420"/>
    </ligand>
</feature>
<evidence type="ECO:0000256" key="5">
    <source>
        <dbReference type="PIRSR" id="PIRSR015582-2"/>
    </source>
</evidence>
<keyword evidence="8" id="KW-1185">Reference proteome</keyword>
<dbReference type="InterPro" id="IPR015813">
    <property type="entry name" value="Pyrv/PenolPyrv_kinase-like_dom"/>
</dbReference>
<dbReference type="InterPro" id="IPR005000">
    <property type="entry name" value="Aldolase/citrate-lyase_domain"/>
</dbReference>
<dbReference type="Gene3D" id="3.20.20.60">
    <property type="entry name" value="Phosphoenolpyruvate-binding domains"/>
    <property type="match status" value="1"/>
</dbReference>
<feature type="binding site" evidence="4">
    <location>
        <position position="132"/>
    </location>
    <ligand>
        <name>substrate</name>
    </ligand>
</feature>
<evidence type="ECO:0000256" key="1">
    <source>
        <dbReference type="ARBA" id="ARBA00001946"/>
    </source>
</evidence>
<dbReference type="GO" id="GO:0008815">
    <property type="term" value="F:citrate (pro-3S)-lyase activity"/>
    <property type="evidence" value="ECO:0007669"/>
    <property type="project" value="UniProtKB-EC"/>
</dbReference>
<evidence type="ECO:0000313" key="8">
    <source>
        <dbReference type="Proteomes" id="UP000186323"/>
    </source>
</evidence>
<dbReference type="RefSeq" id="WP_072332065.1">
    <property type="nucleotide sequence ID" value="NZ_CALJDE010000051.1"/>
</dbReference>
<organism evidence="7 8">
    <name type="scientific">Desulfovibrio piger</name>
    <dbReference type="NCBI Taxonomy" id="901"/>
    <lineage>
        <taxon>Bacteria</taxon>
        <taxon>Pseudomonadati</taxon>
        <taxon>Thermodesulfobacteriota</taxon>
        <taxon>Desulfovibrionia</taxon>
        <taxon>Desulfovibrionales</taxon>
        <taxon>Desulfovibrionaceae</taxon>
        <taxon>Desulfovibrio</taxon>
    </lineage>
</organism>
<dbReference type="Pfam" id="PF03328">
    <property type="entry name" value="HpcH_HpaI"/>
    <property type="match status" value="1"/>
</dbReference>
<evidence type="ECO:0000259" key="6">
    <source>
        <dbReference type="Pfam" id="PF03328"/>
    </source>
</evidence>
<accession>A0A1K1LFE8</accession>
<dbReference type="EMBL" id="LT630450">
    <property type="protein sequence ID" value="SFV72158.1"/>
    <property type="molecule type" value="Genomic_DNA"/>
</dbReference>
<evidence type="ECO:0000256" key="2">
    <source>
        <dbReference type="ARBA" id="ARBA00022723"/>
    </source>
</evidence>
<dbReference type="PANTHER" id="PTHR32308:SF10">
    <property type="entry name" value="CITRATE LYASE SUBUNIT BETA"/>
    <property type="match status" value="1"/>
</dbReference>
<dbReference type="InterPro" id="IPR040442">
    <property type="entry name" value="Pyrv_kinase-like_dom_sf"/>
</dbReference>
<dbReference type="AlphaFoldDB" id="A0A1K1LFE8"/>
<dbReference type="PIRSF" id="PIRSF015582">
    <property type="entry name" value="Cit_lyase_B"/>
    <property type="match status" value="1"/>
</dbReference>
<dbReference type="InterPro" id="IPR011206">
    <property type="entry name" value="Citrate_lyase_beta/mcl1/mcl2"/>
</dbReference>
<proteinExistence type="predicted"/>
<evidence type="ECO:0000313" key="7">
    <source>
        <dbReference type="EMBL" id="SFV72158.1"/>
    </source>
</evidence>
<comment type="cofactor">
    <cofactor evidence="1">
        <name>Mg(2+)</name>
        <dbReference type="ChEBI" id="CHEBI:18420"/>
    </cofactor>
</comment>
<dbReference type="Proteomes" id="UP000186323">
    <property type="component" value="Chromosome I"/>
</dbReference>
<dbReference type="GO" id="GO:0000287">
    <property type="term" value="F:magnesium ion binding"/>
    <property type="evidence" value="ECO:0007669"/>
    <property type="project" value="TreeGrafter"/>
</dbReference>
<dbReference type="PANTHER" id="PTHR32308">
    <property type="entry name" value="LYASE BETA SUBUNIT, PUTATIVE (AFU_ORTHOLOGUE AFUA_4G13030)-RELATED"/>
    <property type="match status" value="1"/>
</dbReference>
<gene>
    <name evidence="7" type="ORF">DESPIGER_0265</name>
</gene>
<feature type="binding site" evidence="4">
    <location>
        <position position="69"/>
    </location>
    <ligand>
        <name>substrate</name>
    </ligand>
</feature>
<sequence>MASTKLIRTSLYASGASPVNMIQAVFYNQDCMVYDLEDSVPLTEKDSARFLVCNMVRLKRPRDKYVLIRVNGIYSEFFDEDLEAAVRARPDALRIPKVEYAREVHDIVARVARIEQAAGIPEGETKLWCNIESHIGVLNAREIAEADPRVVVLALGAEDFTASMHARRTKAGWEIFYARNAVLMACRAAGKGCVDAVFSDINDAEGLQADAEITKTLGFDGKTVVHPRQIDTVNALFTPTQKEINHAIRVLDAIEEGKKRNKGAVTLDGSMLDMPMVIRAENVIALARAAGIKIGGKYDER</sequence>
<evidence type="ECO:0000256" key="3">
    <source>
        <dbReference type="ARBA" id="ARBA00022842"/>
    </source>
</evidence>
<dbReference type="SUPFAM" id="SSF51621">
    <property type="entry name" value="Phosphoenolpyruvate/pyruvate domain"/>
    <property type="match status" value="1"/>
</dbReference>
<keyword evidence="3 5" id="KW-0460">Magnesium</keyword>
<dbReference type="GO" id="GO:0006107">
    <property type="term" value="P:oxaloacetate metabolic process"/>
    <property type="evidence" value="ECO:0007669"/>
    <property type="project" value="TreeGrafter"/>
</dbReference>
<name>A0A1K1LFE8_9BACT</name>
<dbReference type="EC" id="4.1.3.6" evidence="7"/>
<dbReference type="KEGG" id="dpg:DESPIGER_0265"/>
<evidence type="ECO:0000256" key="4">
    <source>
        <dbReference type="PIRSR" id="PIRSR015582-1"/>
    </source>
</evidence>